<feature type="region of interest" description="Disordered" evidence="1">
    <location>
        <begin position="522"/>
        <end position="675"/>
    </location>
</feature>
<dbReference type="EMBL" id="KN831768">
    <property type="protein sequence ID" value="KIM48803.1"/>
    <property type="molecule type" value="Genomic_DNA"/>
</dbReference>
<proteinExistence type="predicted"/>
<feature type="region of interest" description="Disordered" evidence="1">
    <location>
        <begin position="272"/>
        <end position="324"/>
    </location>
</feature>
<feature type="compositionally biased region" description="Basic and acidic residues" evidence="1">
    <location>
        <begin position="187"/>
        <end position="210"/>
    </location>
</feature>
<feature type="compositionally biased region" description="Low complexity" evidence="1">
    <location>
        <begin position="604"/>
        <end position="616"/>
    </location>
</feature>
<feature type="domain" description="DUF3835" evidence="2">
    <location>
        <begin position="318"/>
        <end position="384"/>
    </location>
</feature>
<protein>
    <recommendedName>
        <fullName evidence="2">DUF3835 domain-containing protein</fullName>
    </recommendedName>
</protein>
<dbReference type="InterPro" id="IPR024325">
    <property type="entry name" value="DUF3835"/>
</dbReference>
<reference evidence="3 4" key="1">
    <citation type="submission" date="2014-04" db="EMBL/GenBank/DDBJ databases">
        <authorList>
            <consortium name="DOE Joint Genome Institute"/>
            <person name="Kuo A."/>
            <person name="Gay G."/>
            <person name="Dore J."/>
            <person name="Kohler A."/>
            <person name="Nagy L.G."/>
            <person name="Floudas D."/>
            <person name="Copeland A."/>
            <person name="Barry K.W."/>
            <person name="Cichocki N."/>
            <person name="Veneault-Fourrey C."/>
            <person name="LaButti K."/>
            <person name="Lindquist E.A."/>
            <person name="Lipzen A."/>
            <person name="Lundell T."/>
            <person name="Morin E."/>
            <person name="Murat C."/>
            <person name="Sun H."/>
            <person name="Tunlid A."/>
            <person name="Henrissat B."/>
            <person name="Grigoriev I.V."/>
            <person name="Hibbett D.S."/>
            <person name="Martin F."/>
            <person name="Nordberg H.P."/>
            <person name="Cantor M.N."/>
            <person name="Hua S.X."/>
        </authorList>
    </citation>
    <scope>NUCLEOTIDE SEQUENCE [LARGE SCALE GENOMIC DNA]</scope>
    <source>
        <strain evidence="4">h7</strain>
    </source>
</reference>
<evidence type="ECO:0000256" key="1">
    <source>
        <dbReference type="SAM" id="MobiDB-lite"/>
    </source>
</evidence>
<gene>
    <name evidence="3" type="ORF">M413DRAFT_437979</name>
</gene>
<reference evidence="4" key="2">
    <citation type="submission" date="2015-01" db="EMBL/GenBank/DDBJ databases">
        <title>Evolutionary Origins and Diversification of the Mycorrhizal Mutualists.</title>
        <authorList>
            <consortium name="DOE Joint Genome Institute"/>
            <consortium name="Mycorrhizal Genomics Consortium"/>
            <person name="Kohler A."/>
            <person name="Kuo A."/>
            <person name="Nagy L.G."/>
            <person name="Floudas D."/>
            <person name="Copeland A."/>
            <person name="Barry K.W."/>
            <person name="Cichocki N."/>
            <person name="Veneault-Fourrey C."/>
            <person name="LaButti K."/>
            <person name="Lindquist E.A."/>
            <person name="Lipzen A."/>
            <person name="Lundell T."/>
            <person name="Morin E."/>
            <person name="Murat C."/>
            <person name="Riley R."/>
            <person name="Ohm R."/>
            <person name="Sun H."/>
            <person name="Tunlid A."/>
            <person name="Henrissat B."/>
            <person name="Grigoriev I.V."/>
            <person name="Hibbett D.S."/>
            <person name="Martin F."/>
        </authorList>
    </citation>
    <scope>NUCLEOTIDE SEQUENCE [LARGE SCALE GENOMIC DNA]</scope>
    <source>
        <strain evidence="4">h7</strain>
    </source>
</reference>
<feature type="compositionally biased region" description="Acidic residues" evidence="1">
    <location>
        <begin position="295"/>
        <end position="324"/>
    </location>
</feature>
<feature type="region of interest" description="Disordered" evidence="1">
    <location>
        <begin position="137"/>
        <end position="216"/>
    </location>
</feature>
<dbReference type="AlphaFoldDB" id="A0A0C2YGF9"/>
<feature type="compositionally biased region" description="Basic and acidic residues" evidence="1">
    <location>
        <begin position="139"/>
        <end position="175"/>
    </location>
</feature>
<dbReference type="HOGENOM" id="CLU_027151_0_0_1"/>
<name>A0A0C2YGF9_HEBCY</name>
<keyword evidence="4" id="KW-1185">Reference proteome</keyword>
<evidence type="ECO:0000259" key="2">
    <source>
        <dbReference type="Pfam" id="PF12927"/>
    </source>
</evidence>
<dbReference type="STRING" id="686832.A0A0C2YGF9"/>
<feature type="compositionally biased region" description="Low complexity" evidence="1">
    <location>
        <begin position="581"/>
        <end position="596"/>
    </location>
</feature>
<feature type="region of interest" description="Disordered" evidence="1">
    <location>
        <begin position="466"/>
        <end position="507"/>
    </location>
</feature>
<feature type="compositionally biased region" description="Polar residues" evidence="1">
    <location>
        <begin position="641"/>
        <end position="662"/>
    </location>
</feature>
<dbReference type="Proteomes" id="UP000053424">
    <property type="component" value="Unassembled WGS sequence"/>
</dbReference>
<feature type="compositionally biased region" description="Polar residues" evidence="1">
    <location>
        <begin position="533"/>
        <end position="564"/>
    </location>
</feature>
<feature type="region of interest" description="Disordered" evidence="1">
    <location>
        <begin position="57"/>
        <end position="77"/>
    </location>
</feature>
<feature type="domain" description="DUF3835" evidence="2">
    <location>
        <begin position="662"/>
        <end position="675"/>
    </location>
</feature>
<organism evidence="3 4">
    <name type="scientific">Hebeloma cylindrosporum</name>
    <dbReference type="NCBI Taxonomy" id="76867"/>
    <lineage>
        <taxon>Eukaryota</taxon>
        <taxon>Fungi</taxon>
        <taxon>Dikarya</taxon>
        <taxon>Basidiomycota</taxon>
        <taxon>Agaricomycotina</taxon>
        <taxon>Agaricomycetes</taxon>
        <taxon>Agaricomycetidae</taxon>
        <taxon>Agaricales</taxon>
        <taxon>Agaricineae</taxon>
        <taxon>Hymenogastraceae</taxon>
        <taxon>Hebeloma</taxon>
    </lineage>
</organism>
<feature type="compositionally biased region" description="Low complexity" evidence="1">
    <location>
        <begin position="482"/>
        <end position="493"/>
    </location>
</feature>
<sequence length="675" mass="73142">MSKPTPNIQNLAEGGDESFRALIQAIIPDSGLGPNGKLSGQDVAKLTEKLSELVGPSAAQGFQQTRNERGELVNEEGLPIIDITEPLEVSFTRSTTDSQPPAVTVEPLIPLATLPSTTQQRLRERRNRILDLLEEEEARAEKTDKRRELESKEENLTKNEEAAAREKRDARELQKKMGRALLQNMGKAREKEEQKREAQRLLDEEADRRRSPSIKKKTVAFAEAVDRVENVEDDSVQENWGDVIPARLGHNNRPTLMSQNLLDNLPMKSSVVERVPGGQPTLPKSPRPTQHAFDSDDESDPGADSESETEAGVDDEPVLEQDEVDFDLAQHQREIALEYYRKRSTLGGEAAAAMMNHSHSKDEIPDDLPRETTKPAVSQFRASRFAEAYNAVTPTSETSSTSLAASIIPVSSAKTIQKAVRTGKINTDGKLVGGEADSASEEENEEIQEILHLLRKGEVYNLGPDGNYLHTVPSRGGNETPSASASSSSNANAQRADSLPPPSMLSKGSKFKVSRLAMGRPQSNVASIPGPLSTETLSPSVTPVSHASRSSPKLNSPELTSSTAADKFAATIHSPSPEKLSSQNSSSFSMIIDSPSFPAPHGPPSTSMPSQMVVPSPSFPPPPPPPPQASTSRPHRPPTVLASTVRESTSQQSTSINASVGTSEKKVSRFKAERM</sequence>
<dbReference type="Pfam" id="PF12927">
    <property type="entry name" value="DUF3835"/>
    <property type="match status" value="2"/>
</dbReference>
<evidence type="ECO:0000313" key="3">
    <source>
        <dbReference type="EMBL" id="KIM48803.1"/>
    </source>
</evidence>
<feature type="compositionally biased region" description="Pro residues" evidence="1">
    <location>
        <begin position="617"/>
        <end position="628"/>
    </location>
</feature>
<feature type="compositionally biased region" description="Basic and acidic residues" evidence="1">
    <location>
        <begin position="663"/>
        <end position="675"/>
    </location>
</feature>
<evidence type="ECO:0000313" key="4">
    <source>
        <dbReference type="Proteomes" id="UP000053424"/>
    </source>
</evidence>
<accession>A0A0C2YGF9</accession>
<dbReference type="OrthoDB" id="21413at2759"/>